<dbReference type="PANTHER" id="PTHR12126">
    <property type="entry name" value="NADH-UBIQUINONE OXIDOREDUCTASE 39 KDA SUBUNIT-RELATED"/>
    <property type="match status" value="1"/>
</dbReference>
<reference evidence="2" key="1">
    <citation type="journal article" date="2021" name="PeerJ">
        <title>Extensive microbial diversity within the chicken gut microbiome revealed by metagenomics and culture.</title>
        <authorList>
            <person name="Gilroy R."/>
            <person name="Ravi A."/>
            <person name="Getino M."/>
            <person name="Pursley I."/>
            <person name="Horton D.L."/>
            <person name="Alikhan N.F."/>
            <person name="Baker D."/>
            <person name="Gharbi K."/>
            <person name="Hall N."/>
            <person name="Watson M."/>
            <person name="Adriaenssens E.M."/>
            <person name="Foster-Nyarko E."/>
            <person name="Jarju S."/>
            <person name="Secka A."/>
            <person name="Antonio M."/>
            <person name="Oren A."/>
            <person name="Chaudhuri R.R."/>
            <person name="La Ragione R."/>
            <person name="Hildebrand F."/>
            <person name="Pallen M.J."/>
        </authorList>
    </citation>
    <scope>NUCLEOTIDE SEQUENCE</scope>
    <source>
        <strain evidence="2">ChiGjej1B1-98</strain>
    </source>
</reference>
<dbReference type="Gene3D" id="3.40.50.720">
    <property type="entry name" value="NAD(P)-binding Rossmann-like Domain"/>
    <property type="match status" value="1"/>
</dbReference>
<accession>A0A9D1YVJ6</accession>
<feature type="domain" description="NAD(P)-binding" evidence="1">
    <location>
        <begin position="6"/>
        <end position="105"/>
    </location>
</feature>
<dbReference type="InterPro" id="IPR036291">
    <property type="entry name" value="NAD(P)-bd_dom_sf"/>
</dbReference>
<dbReference type="Proteomes" id="UP000824005">
    <property type="component" value="Unassembled WGS sequence"/>
</dbReference>
<gene>
    <name evidence="2" type="ORF">H9830_07560</name>
</gene>
<dbReference type="InterPro" id="IPR016040">
    <property type="entry name" value="NAD(P)-bd_dom"/>
</dbReference>
<sequence length="222" mass="24209">TAVPGAMDAISADVFTGEGLGGAFDDCEVIIDVTNTKNFLDTRIFTAGAKNIITEAERAGVERAIMISVVGAEHSNFQYHQRKLEQERLYRESDLDVAVIRATQYYSFITSFFENGSAVGAIPVFLGARFQPVATDEVADLIATTAVNKLGDAEIAGPKVWVSRDLAKVWQAQTRARGVIVNGPFPPKLLDFFRSGDNLSETAMQGAVTFQEWLSEQQRPTA</sequence>
<dbReference type="EMBL" id="DXDC01000222">
    <property type="protein sequence ID" value="HIY66118.1"/>
    <property type="molecule type" value="Genomic_DNA"/>
</dbReference>
<reference evidence="2" key="2">
    <citation type="submission" date="2021-04" db="EMBL/GenBank/DDBJ databases">
        <authorList>
            <person name="Gilroy R."/>
        </authorList>
    </citation>
    <scope>NUCLEOTIDE SEQUENCE</scope>
    <source>
        <strain evidence="2">ChiGjej1B1-98</strain>
    </source>
</reference>
<evidence type="ECO:0000313" key="3">
    <source>
        <dbReference type="Proteomes" id="UP000824005"/>
    </source>
</evidence>
<evidence type="ECO:0000259" key="1">
    <source>
        <dbReference type="Pfam" id="PF13460"/>
    </source>
</evidence>
<evidence type="ECO:0000313" key="2">
    <source>
        <dbReference type="EMBL" id="HIY66118.1"/>
    </source>
</evidence>
<protein>
    <submittedName>
        <fullName evidence="2">NAD(P)H-binding protein</fullName>
    </submittedName>
</protein>
<dbReference type="SUPFAM" id="SSF51735">
    <property type="entry name" value="NAD(P)-binding Rossmann-fold domains"/>
    <property type="match status" value="1"/>
</dbReference>
<name>A0A9D1YVJ6_9MICO</name>
<proteinExistence type="predicted"/>
<dbReference type="AlphaFoldDB" id="A0A9D1YVJ6"/>
<dbReference type="InterPro" id="IPR051207">
    <property type="entry name" value="ComplexI_NDUFA9_subunit"/>
</dbReference>
<dbReference type="PANTHER" id="PTHR12126:SF11">
    <property type="entry name" value="NADH DEHYDROGENASE [UBIQUINONE] 1 ALPHA SUBCOMPLEX SUBUNIT 9, MITOCHONDRIAL"/>
    <property type="match status" value="1"/>
</dbReference>
<organism evidence="2 3">
    <name type="scientific">Candidatus Agrococcus pullicola</name>
    <dbReference type="NCBI Taxonomy" id="2838429"/>
    <lineage>
        <taxon>Bacteria</taxon>
        <taxon>Bacillati</taxon>
        <taxon>Actinomycetota</taxon>
        <taxon>Actinomycetes</taxon>
        <taxon>Micrococcales</taxon>
        <taxon>Microbacteriaceae</taxon>
        <taxon>Agrococcus</taxon>
    </lineage>
</organism>
<feature type="non-terminal residue" evidence="2">
    <location>
        <position position="1"/>
    </location>
</feature>
<comment type="caution">
    <text evidence="2">The sequence shown here is derived from an EMBL/GenBank/DDBJ whole genome shotgun (WGS) entry which is preliminary data.</text>
</comment>
<dbReference type="Pfam" id="PF13460">
    <property type="entry name" value="NAD_binding_10"/>
    <property type="match status" value="1"/>
</dbReference>
<dbReference type="GO" id="GO:0044877">
    <property type="term" value="F:protein-containing complex binding"/>
    <property type="evidence" value="ECO:0007669"/>
    <property type="project" value="TreeGrafter"/>
</dbReference>